<dbReference type="Pfam" id="PF05163">
    <property type="entry name" value="DinB"/>
    <property type="match status" value="1"/>
</dbReference>
<accession>A0AAW4FCM5</accession>
<feature type="binding site" evidence="3">
    <location>
        <position position="48"/>
    </location>
    <ligand>
        <name>a divalent metal cation</name>
        <dbReference type="ChEBI" id="CHEBI:60240"/>
    </ligand>
</feature>
<dbReference type="EMBL" id="WXFA01000001">
    <property type="protein sequence ID" value="MBM3089708.1"/>
    <property type="molecule type" value="Genomic_DNA"/>
</dbReference>
<organism evidence="4 5">
    <name type="scientific">Ensifer canadensis</name>
    <dbReference type="NCBI Taxonomy" id="555315"/>
    <lineage>
        <taxon>Bacteria</taxon>
        <taxon>Pseudomonadati</taxon>
        <taxon>Pseudomonadota</taxon>
        <taxon>Alphaproteobacteria</taxon>
        <taxon>Hyphomicrobiales</taxon>
        <taxon>Rhizobiaceae</taxon>
        <taxon>Sinorhizobium/Ensifer group</taxon>
        <taxon>Ensifer</taxon>
    </lineage>
</organism>
<proteinExistence type="inferred from homology"/>
<dbReference type="PANTHER" id="PTHR37302">
    <property type="entry name" value="SLR1116 PROTEIN"/>
    <property type="match status" value="1"/>
</dbReference>
<evidence type="ECO:0000313" key="5">
    <source>
        <dbReference type="Proteomes" id="UP000744980"/>
    </source>
</evidence>
<evidence type="ECO:0000256" key="2">
    <source>
        <dbReference type="ARBA" id="ARBA00022723"/>
    </source>
</evidence>
<dbReference type="RefSeq" id="WP_025426474.1">
    <property type="nucleotide sequence ID" value="NZ_CP083370.1"/>
</dbReference>
<comment type="similarity">
    <text evidence="1">Belongs to the DinB family.</text>
</comment>
<dbReference type="GO" id="GO:0046872">
    <property type="term" value="F:metal ion binding"/>
    <property type="evidence" value="ECO:0007669"/>
    <property type="project" value="UniProtKB-KW"/>
</dbReference>
<dbReference type="InterPro" id="IPR007837">
    <property type="entry name" value="DinB"/>
</dbReference>
<name>A0AAW4FCM5_9HYPH</name>
<dbReference type="Gene3D" id="1.20.120.450">
    <property type="entry name" value="dinb family like domain"/>
    <property type="match status" value="1"/>
</dbReference>
<reference evidence="4 5" key="1">
    <citation type="submission" date="2020-01" db="EMBL/GenBank/DDBJ databases">
        <title>Draft genome assembly of Ensifer adhaerens T173.</title>
        <authorList>
            <person name="Craig J.E."/>
            <person name="Stinchcombe J.R."/>
        </authorList>
    </citation>
    <scope>NUCLEOTIDE SEQUENCE [LARGE SCALE GENOMIC DNA]</scope>
    <source>
        <strain evidence="4 5">T173</strain>
    </source>
</reference>
<sequence>MLDHFRMFADYNIWANRRLYAAAAELPDSELRQSKGAFFGSALATLNHILAADRIWMKRFTGEGDAPTALDTMLHEDLASLTSAREREDARMIAWIYGLDEARFAATFNYTTLSSPVIVTQKLGPTLAHVFNHQTHHRGQVHATLTALGRPSIVLDLAFFLWTEGEKWAN</sequence>
<dbReference type="AlphaFoldDB" id="A0AAW4FCM5"/>
<dbReference type="SUPFAM" id="SSF109854">
    <property type="entry name" value="DinB/YfiT-like putative metalloenzymes"/>
    <property type="match status" value="1"/>
</dbReference>
<comment type="caution">
    <text evidence="4">The sequence shown here is derived from an EMBL/GenBank/DDBJ whole genome shotgun (WGS) entry which is preliminary data.</text>
</comment>
<evidence type="ECO:0000313" key="4">
    <source>
        <dbReference type="EMBL" id="MBM3089708.1"/>
    </source>
</evidence>
<gene>
    <name evidence="4" type="ORF">GFB56_02625</name>
</gene>
<dbReference type="Proteomes" id="UP000744980">
    <property type="component" value="Unassembled WGS sequence"/>
</dbReference>
<feature type="binding site" evidence="3">
    <location>
        <position position="133"/>
    </location>
    <ligand>
        <name>a divalent metal cation</name>
        <dbReference type="ChEBI" id="CHEBI:60240"/>
    </ligand>
</feature>
<dbReference type="InterPro" id="IPR034660">
    <property type="entry name" value="DinB/YfiT-like"/>
</dbReference>
<evidence type="ECO:0000256" key="3">
    <source>
        <dbReference type="PIRSR" id="PIRSR607837-1"/>
    </source>
</evidence>
<dbReference type="PANTHER" id="PTHR37302:SF1">
    <property type="entry name" value="PROTEIN DINB"/>
    <property type="match status" value="1"/>
</dbReference>
<protein>
    <submittedName>
        <fullName evidence="4">Damage-inducible protein DinB</fullName>
    </submittedName>
</protein>
<feature type="binding site" evidence="3">
    <location>
        <position position="137"/>
    </location>
    <ligand>
        <name>a divalent metal cation</name>
        <dbReference type="ChEBI" id="CHEBI:60240"/>
    </ligand>
</feature>
<evidence type="ECO:0000256" key="1">
    <source>
        <dbReference type="ARBA" id="ARBA00008635"/>
    </source>
</evidence>
<keyword evidence="5" id="KW-1185">Reference proteome</keyword>
<keyword evidence="2 3" id="KW-0479">Metal-binding</keyword>